<feature type="region of interest" description="Disordered" evidence="1">
    <location>
        <begin position="33"/>
        <end position="60"/>
    </location>
</feature>
<evidence type="ECO:0000313" key="3">
    <source>
        <dbReference type="Proteomes" id="UP001234178"/>
    </source>
</evidence>
<dbReference type="EMBL" id="JAOYFB010000002">
    <property type="protein sequence ID" value="KAK4005726.1"/>
    <property type="molecule type" value="Genomic_DNA"/>
</dbReference>
<evidence type="ECO:0000313" key="2">
    <source>
        <dbReference type="EMBL" id="KAK4005726.1"/>
    </source>
</evidence>
<feature type="region of interest" description="Disordered" evidence="1">
    <location>
        <begin position="101"/>
        <end position="121"/>
    </location>
</feature>
<keyword evidence="3" id="KW-1185">Reference proteome</keyword>
<reference evidence="2 3" key="1">
    <citation type="journal article" date="2023" name="Nucleic Acids Res.">
        <title>The hologenome of Daphnia magna reveals possible DNA methylation and microbiome-mediated evolution of the host genome.</title>
        <authorList>
            <person name="Chaturvedi A."/>
            <person name="Li X."/>
            <person name="Dhandapani V."/>
            <person name="Marshall H."/>
            <person name="Kissane S."/>
            <person name="Cuenca-Cambronero M."/>
            <person name="Asole G."/>
            <person name="Calvet F."/>
            <person name="Ruiz-Romero M."/>
            <person name="Marangio P."/>
            <person name="Guigo R."/>
            <person name="Rago D."/>
            <person name="Mirbahai L."/>
            <person name="Eastwood N."/>
            <person name="Colbourne J.K."/>
            <person name="Zhou J."/>
            <person name="Mallon E."/>
            <person name="Orsini L."/>
        </authorList>
    </citation>
    <scope>NUCLEOTIDE SEQUENCE [LARGE SCALE GENOMIC DNA]</scope>
    <source>
        <strain evidence="2">LRV0_1</strain>
    </source>
</reference>
<proteinExistence type="predicted"/>
<dbReference type="Proteomes" id="UP001234178">
    <property type="component" value="Unassembled WGS sequence"/>
</dbReference>
<sequence length="121" mass="14255">MNKYFEHENSVVRIRITQRFQHVDCDETSKEIRNRIKTEGKQDDHHPPSIGDHDRSADSHRRCIVGLQRVSCAHSNTARQNKSNMPNNLWKAIAMYDTQHDLQRDEENKEKVDHKEGPRIV</sequence>
<comment type="caution">
    <text evidence="2">The sequence shown here is derived from an EMBL/GenBank/DDBJ whole genome shotgun (WGS) entry which is preliminary data.</text>
</comment>
<accession>A0ABQ9YYQ5</accession>
<name>A0ABQ9YYQ5_9CRUS</name>
<gene>
    <name evidence="2" type="ORF">OUZ56_010801</name>
</gene>
<organism evidence="2 3">
    <name type="scientific">Daphnia magna</name>
    <dbReference type="NCBI Taxonomy" id="35525"/>
    <lineage>
        <taxon>Eukaryota</taxon>
        <taxon>Metazoa</taxon>
        <taxon>Ecdysozoa</taxon>
        <taxon>Arthropoda</taxon>
        <taxon>Crustacea</taxon>
        <taxon>Branchiopoda</taxon>
        <taxon>Diplostraca</taxon>
        <taxon>Cladocera</taxon>
        <taxon>Anomopoda</taxon>
        <taxon>Daphniidae</taxon>
        <taxon>Daphnia</taxon>
    </lineage>
</organism>
<evidence type="ECO:0000256" key="1">
    <source>
        <dbReference type="SAM" id="MobiDB-lite"/>
    </source>
</evidence>
<protein>
    <submittedName>
        <fullName evidence="2">Uncharacterized protein</fullName>
    </submittedName>
</protein>